<dbReference type="InterPro" id="IPR000868">
    <property type="entry name" value="Isochorismatase-like_dom"/>
</dbReference>
<dbReference type="EC" id="3.5.1.19" evidence="6"/>
<dbReference type="AlphaFoldDB" id="A0A1E3NUZ6"/>
<accession>A0A1E3NUZ6</accession>
<dbReference type="PANTHER" id="PTHR11080">
    <property type="entry name" value="PYRAZINAMIDASE/NICOTINAMIDASE"/>
    <property type="match status" value="1"/>
</dbReference>
<comment type="similarity">
    <text evidence="1">Belongs to the isochorismatase family.</text>
</comment>
<dbReference type="GO" id="GO:0005634">
    <property type="term" value="C:nucleus"/>
    <property type="evidence" value="ECO:0007669"/>
    <property type="project" value="EnsemblFungi"/>
</dbReference>
<evidence type="ECO:0000313" key="9">
    <source>
        <dbReference type="EMBL" id="ODQ56914.1"/>
    </source>
</evidence>
<dbReference type="GO" id="GO:0019358">
    <property type="term" value="P:nicotinate nucleotide salvage"/>
    <property type="evidence" value="ECO:0007669"/>
    <property type="project" value="EnsemblFungi"/>
</dbReference>
<dbReference type="GO" id="GO:0031509">
    <property type="term" value="P:subtelomeric heterochromatin formation"/>
    <property type="evidence" value="ECO:0007669"/>
    <property type="project" value="EnsemblFungi"/>
</dbReference>
<dbReference type="EMBL" id="KV454215">
    <property type="protein sequence ID" value="ODQ56914.1"/>
    <property type="molecule type" value="Genomic_DNA"/>
</dbReference>
<evidence type="ECO:0000256" key="6">
    <source>
        <dbReference type="ARBA" id="ARBA00039017"/>
    </source>
</evidence>
<keyword evidence="3" id="KW-0479">Metal-binding</keyword>
<dbReference type="Gene3D" id="3.40.50.850">
    <property type="entry name" value="Isochorismatase-like"/>
    <property type="match status" value="1"/>
</dbReference>
<dbReference type="GO" id="GO:0005777">
    <property type="term" value="C:peroxisome"/>
    <property type="evidence" value="ECO:0007669"/>
    <property type="project" value="EnsemblFungi"/>
</dbReference>
<evidence type="ECO:0000256" key="5">
    <source>
        <dbReference type="ARBA" id="ARBA00037900"/>
    </source>
</evidence>
<evidence type="ECO:0000259" key="8">
    <source>
        <dbReference type="Pfam" id="PF00857"/>
    </source>
</evidence>
<reference evidence="9 10" key="1">
    <citation type="journal article" date="2016" name="Proc. Natl. Acad. Sci. U.S.A.">
        <title>Comparative genomics of biotechnologically important yeasts.</title>
        <authorList>
            <person name="Riley R."/>
            <person name="Haridas S."/>
            <person name="Wolfe K.H."/>
            <person name="Lopes M.R."/>
            <person name="Hittinger C.T."/>
            <person name="Goeker M."/>
            <person name="Salamov A.A."/>
            <person name="Wisecaver J.H."/>
            <person name="Long T.M."/>
            <person name="Calvey C.H."/>
            <person name="Aerts A.L."/>
            <person name="Barry K.W."/>
            <person name="Choi C."/>
            <person name="Clum A."/>
            <person name="Coughlan A.Y."/>
            <person name="Deshpande S."/>
            <person name="Douglass A.P."/>
            <person name="Hanson S.J."/>
            <person name="Klenk H.-P."/>
            <person name="LaButti K.M."/>
            <person name="Lapidus A."/>
            <person name="Lindquist E.A."/>
            <person name="Lipzen A.M."/>
            <person name="Meier-Kolthoff J.P."/>
            <person name="Ohm R.A."/>
            <person name="Otillar R.P."/>
            <person name="Pangilinan J.L."/>
            <person name="Peng Y."/>
            <person name="Rokas A."/>
            <person name="Rosa C.A."/>
            <person name="Scheuner C."/>
            <person name="Sibirny A.A."/>
            <person name="Slot J.C."/>
            <person name="Stielow J.B."/>
            <person name="Sun H."/>
            <person name="Kurtzman C.P."/>
            <person name="Blackwell M."/>
            <person name="Grigoriev I.V."/>
            <person name="Jeffries T.W."/>
        </authorList>
    </citation>
    <scope>NUCLEOTIDE SEQUENCE [LARGE SCALE GENOMIC DNA]</scope>
    <source>
        <strain evidence="10">ATCC 58044 / CBS 1984 / NCYC 433 / NRRL Y-366-8</strain>
    </source>
</reference>
<dbReference type="GeneID" id="30203882"/>
<dbReference type="GO" id="GO:0008936">
    <property type="term" value="F:nicotinamidase activity"/>
    <property type="evidence" value="ECO:0007669"/>
    <property type="project" value="UniProtKB-EC"/>
</dbReference>
<evidence type="ECO:0000256" key="7">
    <source>
        <dbReference type="ARBA" id="ARBA00043224"/>
    </source>
</evidence>
<dbReference type="InterPro" id="IPR036380">
    <property type="entry name" value="Isochorismatase-like_sf"/>
</dbReference>
<organism evidence="9 10">
    <name type="scientific">Wickerhamomyces anomalus (strain ATCC 58044 / CBS 1984 / NCYC 433 / NRRL Y-366-8)</name>
    <name type="common">Yeast</name>
    <name type="synonym">Hansenula anomala</name>
    <dbReference type="NCBI Taxonomy" id="683960"/>
    <lineage>
        <taxon>Eukaryota</taxon>
        <taxon>Fungi</taxon>
        <taxon>Dikarya</taxon>
        <taxon>Ascomycota</taxon>
        <taxon>Saccharomycotina</taxon>
        <taxon>Saccharomycetes</taxon>
        <taxon>Phaffomycetales</taxon>
        <taxon>Wickerhamomycetaceae</taxon>
        <taxon>Wickerhamomyces</taxon>
    </lineage>
</organism>
<dbReference type="InterPro" id="IPR052347">
    <property type="entry name" value="Isochorismatase_Nicotinamidase"/>
</dbReference>
<dbReference type="PANTHER" id="PTHR11080:SF2">
    <property type="entry name" value="LD05707P"/>
    <property type="match status" value="1"/>
</dbReference>
<protein>
    <recommendedName>
        <fullName evidence="6">nicotinamidase</fullName>
        <ecNumber evidence="6">3.5.1.19</ecNumber>
    </recommendedName>
    <alternativeName>
        <fullName evidence="7">Nicotinamide deamidase</fullName>
    </alternativeName>
</protein>
<dbReference type="GO" id="GO:0000183">
    <property type="term" value="P:rDNA heterochromatin formation"/>
    <property type="evidence" value="ECO:0007669"/>
    <property type="project" value="EnsemblFungi"/>
</dbReference>
<dbReference type="OrthoDB" id="3341310at2759"/>
<dbReference type="SUPFAM" id="SSF52499">
    <property type="entry name" value="Isochorismatase-like hydrolases"/>
    <property type="match status" value="1"/>
</dbReference>
<feature type="domain" description="Isochorismatase-like" evidence="8">
    <location>
        <begin position="6"/>
        <end position="198"/>
    </location>
</feature>
<dbReference type="GO" id="GO:1904524">
    <property type="term" value="P:negative regulation of DNA amplification"/>
    <property type="evidence" value="ECO:0007669"/>
    <property type="project" value="EnsemblFungi"/>
</dbReference>
<dbReference type="Proteomes" id="UP000094112">
    <property type="component" value="Unassembled WGS sequence"/>
</dbReference>
<evidence type="ECO:0000256" key="4">
    <source>
        <dbReference type="ARBA" id="ARBA00022801"/>
    </source>
</evidence>
<evidence type="ECO:0000313" key="10">
    <source>
        <dbReference type="Proteomes" id="UP000094112"/>
    </source>
</evidence>
<evidence type="ECO:0000256" key="1">
    <source>
        <dbReference type="ARBA" id="ARBA00006336"/>
    </source>
</evidence>
<dbReference type="GO" id="GO:0000781">
    <property type="term" value="C:chromosome, telomeric region"/>
    <property type="evidence" value="ECO:0007669"/>
    <property type="project" value="GOC"/>
</dbReference>
<evidence type="ECO:0000256" key="3">
    <source>
        <dbReference type="ARBA" id="ARBA00022723"/>
    </source>
</evidence>
<keyword evidence="4" id="KW-0378">Hydrolase</keyword>
<dbReference type="RefSeq" id="XP_019036121.1">
    <property type="nucleotide sequence ID" value="XM_019186636.1"/>
</dbReference>
<keyword evidence="10" id="KW-1185">Reference proteome</keyword>
<dbReference type="Pfam" id="PF00857">
    <property type="entry name" value="Isochorismatase"/>
    <property type="match status" value="1"/>
</dbReference>
<comment type="pathway">
    <text evidence="5">Cofactor biosynthesis; nicotinate biosynthesis; nicotinate from nicotinamide: step 1/1.</text>
</comment>
<gene>
    <name evidence="9" type="ORF">WICANDRAFT_98152</name>
</gene>
<name>A0A1E3NUZ6_WICAA</name>
<dbReference type="GO" id="GO:0046872">
    <property type="term" value="F:metal ion binding"/>
    <property type="evidence" value="ECO:0007669"/>
    <property type="project" value="UniProtKB-KW"/>
</dbReference>
<keyword evidence="2" id="KW-0662">Pyridine nucleotide biosynthesis</keyword>
<proteinExistence type="inferred from homology"/>
<evidence type="ECO:0000256" key="2">
    <source>
        <dbReference type="ARBA" id="ARBA00022642"/>
    </source>
</evidence>
<sequence length="230" mass="25846">MPDKYALLVIDIQNDFLPGGSLAVQDGDKIIPDVLDLLDSSKYHWDAVAFSQDWHPKDHTSFASNHADVEPFGQVEFTSTKDPNVKSLETVWPNHCIQHCHGSGFPDQLIEAYKKVNAPKTIVQKGVLQDRDYYSAFNDIWDDNKTELDSFLKENGITHVFLVGLAYDYCVKFSAESSSKLGYKTFVLKPLSKAINTEKINETDEYYEKSGVTIVNDINDGHLDAVQSGH</sequence>
<dbReference type="STRING" id="683960.A0A1E3NUZ6"/>